<dbReference type="RefSeq" id="WP_017712881.1">
    <property type="nucleotide sequence ID" value="NZ_KB235938.1"/>
</dbReference>
<dbReference type="OrthoDB" id="515025at2"/>
<dbReference type="AlphaFoldDB" id="A0A0M2PP93"/>
<evidence type="ECO:0000313" key="2">
    <source>
        <dbReference type="Proteomes" id="UP000034681"/>
    </source>
</evidence>
<proteinExistence type="predicted"/>
<keyword evidence="2" id="KW-1185">Reference proteome</keyword>
<name>A0A0M2PP93_PROHO</name>
<comment type="caution">
    <text evidence="1">The sequence shown here is derived from an EMBL/GenBank/DDBJ whole genome shotgun (WGS) entry which is preliminary data.</text>
</comment>
<evidence type="ECO:0000313" key="1">
    <source>
        <dbReference type="EMBL" id="KKI98400.1"/>
    </source>
</evidence>
<organism evidence="1 2">
    <name type="scientific">Prochlorothrix hollandica PCC 9006 = CALU 1027</name>
    <dbReference type="NCBI Taxonomy" id="317619"/>
    <lineage>
        <taxon>Bacteria</taxon>
        <taxon>Bacillati</taxon>
        <taxon>Cyanobacteriota</taxon>
        <taxon>Cyanophyceae</taxon>
        <taxon>Prochlorotrichales</taxon>
        <taxon>Prochlorotrichaceae</taxon>
        <taxon>Prochlorothrix</taxon>
    </lineage>
</organism>
<dbReference type="EMBL" id="AJTX02000008">
    <property type="protein sequence ID" value="KKI98400.1"/>
    <property type="molecule type" value="Genomic_DNA"/>
</dbReference>
<sequence>MRTIEVRVTVKNNGRLIVDFPTDMAAGEYNAVLVVEDRLVQHIQTSLGNAQAIFRRYIPATRKLSEELIQERREEALRE</sequence>
<gene>
    <name evidence="1" type="ORF">PROH_18205</name>
</gene>
<accession>A0A0M2PP93</accession>
<dbReference type="Proteomes" id="UP000034681">
    <property type="component" value="Unassembled WGS sequence"/>
</dbReference>
<protein>
    <submittedName>
        <fullName evidence="1">Uncharacterized protein</fullName>
    </submittedName>
</protein>
<reference evidence="1" key="1">
    <citation type="submission" date="2012-04" db="EMBL/GenBank/DDBJ databases">
        <authorList>
            <person name="Borisov I.G."/>
            <person name="Ivanikova N.V."/>
            <person name="Pinevich A.V."/>
        </authorList>
    </citation>
    <scope>NUCLEOTIDE SEQUENCE [LARGE SCALE GENOMIC DNA]</scope>
    <source>
        <strain evidence="1">CALU 1027</strain>
    </source>
</reference>